<name>A0A131Z705_RHIAP</name>
<feature type="signal peptide" evidence="1">
    <location>
        <begin position="1"/>
        <end position="23"/>
    </location>
</feature>
<dbReference type="AlphaFoldDB" id="A0A131Z705"/>
<protein>
    <recommendedName>
        <fullName evidence="3">Evasin</fullName>
    </recommendedName>
</protein>
<evidence type="ECO:0000313" key="2">
    <source>
        <dbReference type="EMBL" id="JAP86585.1"/>
    </source>
</evidence>
<keyword evidence="1" id="KW-0732">Signal</keyword>
<proteinExistence type="predicted"/>
<evidence type="ECO:0000256" key="1">
    <source>
        <dbReference type="SAM" id="SignalP"/>
    </source>
</evidence>
<evidence type="ECO:0008006" key="3">
    <source>
        <dbReference type="Google" id="ProtNLM"/>
    </source>
</evidence>
<feature type="chain" id="PRO_5007286959" description="Evasin" evidence="1">
    <location>
        <begin position="24"/>
        <end position="187"/>
    </location>
</feature>
<sequence length="187" mass="20560">MRTRAYYALVWFLLLEFRYGAEAAERGACLRLPAVMSSGKASPWSEKGIGEHVLDEATMAALCLGNHVARLLVRAVQVENSCSVLCTPAYGNAYHVNITDGLSCGVEKVCIRTECRRQPSVTESDLCKSVHPNQASQASGYDECQFLCYVKNRRTPYRYCRPPGTACTKNSGRPGTCNVLGYCMSNV</sequence>
<dbReference type="EMBL" id="GEDV01001972">
    <property type="protein sequence ID" value="JAP86585.1"/>
    <property type="molecule type" value="Transcribed_RNA"/>
</dbReference>
<reference evidence="2" key="1">
    <citation type="journal article" date="2016" name="Ticks Tick Borne Dis.">
        <title>De novo assembly and annotation of the salivary gland transcriptome of Rhipicephalus appendiculatus male and female ticks during blood feeding.</title>
        <authorList>
            <person name="de Castro M.H."/>
            <person name="de Klerk D."/>
            <person name="Pienaar R."/>
            <person name="Latif A.A."/>
            <person name="Rees D.J."/>
            <person name="Mans B.J."/>
        </authorList>
    </citation>
    <scope>NUCLEOTIDE SEQUENCE</scope>
    <source>
        <tissue evidence="2">Salivary glands</tissue>
    </source>
</reference>
<organism evidence="2">
    <name type="scientific">Rhipicephalus appendiculatus</name>
    <name type="common">Brown ear tick</name>
    <dbReference type="NCBI Taxonomy" id="34631"/>
    <lineage>
        <taxon>Eukaryota</taxon>
        <taxon>Metazoa</taxon>
        <taxon>Ecdysozoa</taxon>
        <taxon>Arthropoda</taxon>
        <taxon>Chelicerata</taxon>
        <taxon>Arachnida</taxon>
        <taxon>Acari</taxon>
        <taxon>Parasitiformes</taxon>
        <taxon>Ixodida</taxon>
        <taxon>Ixodoidea</taxon>
        <taxon>Ixodidae</taxon>
        <taxon>Rhipicephalinae</taxon>
        <taxon>Rhipicephalus</taxon>
        <taxon>Rhipicephalus</taxon>
    </lineage>
</organism>
<accession>A0A131Z705</accession>